<evidence type="ECO:0000256" key="5">
    <source>
        <dbReference type="ARBA" id="ARBA00022763"/>
    </source>
</evidence>
<keyword evidence="5 9" id="KW-0227">DNA damage</keyword>
<keyword evidence="6" id="KW-0067">ATP-binding</keyword>
<dbReference type="Gene3D" id="3.40.50.300">
    <property type="entry name" value="P-loop containing nucleotide triphosphate hydrolases"/>
    <property type="match status" value="2"/>
</dbReference>
<dbReference type="PIRSF" id="PIRSF003128">
    <property type="entry name" value="RecN"/>
    <property type="match status" value="1"/>
</dbReference>
<keyword evidence="4" id="KW-0547">Nucleotide-binding</keyword>
<gene>
    <name evidence="11" type="primary">recN</name>
    <name evidence="11" type="ORF">FPL11_09080</name>
</gene>
<proteinExistence type="inferred from homology"/>
<dbReference type="GO" id="GO:0006310">
    <property type="term" value="P:DNA recombination"/>
    <property type="evidence" value="ECO:0007669"/>
    <property type="project" value="InterPro"/>
</dbReference>
<dbReference type="InterPro" id="IPR004604">
    <property type="entry name" value="DNA_recomb/repair_RecN"/>
</dbReference>
<name>A0A557RF88_9GAMM</name>
<comment type="caution">
    <text evidence="11">The sequence shown here is derived from an EMBL/GenBank/DDBJ whole genome shotgun (WGS) entry which is preliminary data.</text>
</comment>
<evidence type="ECO:0000256" key="2">
    <source>
        <dbReference type="ARBA" id="ARBA00009441"/>
    </source>
</evidence>
<feature type="domain" description="RecF/RecN/SMC N-terminal" evidence="10">
    <location>
        <begin position="1"/>
        <end position="510"/>
    </location>
</feature>
<reference evidence="11 12" key="1">
    <citation type="submission" date="2019-07" db="EMBL/GenBank/DDBJ databases">
        <title>Reclasification of Spiribacter aquaticus.</title>
        <authorList>
            <person name="Leon M.J."/>
            <person name="Sanchez-Porro C."/>
            <person name="Ventosa A."/>
        </authorList>
    </citation>
    <scope>NUCLEOTIDE SEQUENCE [LARGE SCALE GENOMIC DNA]</scope>
    <source>
        <strain evidence="11 12">SP30</strain>
    </source>
</reference>
<evidence type="ECO:0000256" key="9">
    <source>
        <dbReference type="PIRNR" id="PIRNR003128"/>
    </source>
</evidence>
<comment type="similarity">
    <text evidence="2 9">Belongs to the RecN family.</text>
</comment>
<dbReference type="GO" id="GO:0005524">
    <property type="term" value="F:ATP binding"/>
    <property type="evidence" value="ECO:0007669"/>
    <property type="project" value="UniProtKB-KW"/>
</dbReference>
<protein>
    <recommendedName>
        <fullName evidence="3 9">DNA repair protein RecN</fullName>
    </recommendedName>
    <alternativeName>
        <fullName evidence="8 9">Recombination protein N</fullName>
    </alternativeName>
</protein>
<dbReference type="GO" id="GO:0009432">
    <property type="term" value="P:SOS response"/>
    <property type="evidence" value="ECO:0007669"/>
    <property type="project" value="UniProtKB-ARBA"/>
</dbReference>
<keyword evidence="7 9" id="KW-0234">DNA repair</keyword>
<dbReference type="NCBIfam" id="TIGR00634">
    <property type="entry name" value="recN"/>
    <property type="match status" value="1"/>
</dbReference>
<dbReference type="NCBIfam" id="NF008121">
    <property type="entry name" value="PRK10869.1"/>
    <property type="match status" value="1"/>
</dbReference>
<dbReference type="Pfam" id="PF02463">
    <property type="entry name" value="SMC_N"/>
    <property type="match status" value="1"/>
</dbReference>
<evidence type="ECO:0000313" key="12">
    <source>
        <dbReference type="Proteomes" id="UP000316688"/>
    </source>
</evidence>
<keyword evidence="12" id="KW-1185">Reference proteome</keyword>
<sequence length="556" mass="60884">MLKRIEIRDFAIIDQLGLDLGPGLTTLTGETGAGKSILLDALGLCLGDRTDRSMVPAEAGKSEVHGLFDVADTPRARAWLTEEALDEDDECLIRRVVQSNGRSQAWINGRPVTRHQLEQLGALLMGIHGQHAHQALMRPDTQRRTLDGFAAHPQRLEAVAELARRWRRVSAEIESLSGGSADHHDRIELLRYQLDELDDAAPSAEEMAELEREQRRLAGAGEIITACQQSLEALYDGETSAQSLIATAERELSAHGDVDARIDEVQQLLTTGQVQIDEACQALRQFADQLEMDPERLEAVETRLSRLHDLARKHQIEPEGLAEHAEALRAELDRLTSADERLVTLNAEKEKLFSDYREAAQTLSESRQAAAAALSERVDSLLGELGMAGAALIIAVDPDDQATPSEHGIDRVRFDVRTNPDQRPAPLQKVASGGELSRIGLALEVATADTAELPSLIFDEADTGIGGAVAEVVGRQLRALSAHHQVICITHLPQVAAQGMHQLQVDKRQNESGRTVTDVRPLVGDQRVHEIARMLGGLEITENTLNHAREMLDQAD</sequence>
<evidence type="ECO:0000313" key="11">
    <source>
        <dbReference type="EMBL" id="TVO63803.1"/>
    </source>
</evidence>
<evidence type="ECO:0000256" key="3">
    <source>
        <dbReference type="ARBA" id="ARBA00021315"/>
    </source>
</evidence>
<dbReference type="FunFam" id="3.40.50.300:FF:000356">
    <property type="entry name" value="DNA repair protein RecN"/>
    <property type="match status" value="1"/>
</dbReference>
<comment type="function">
    <text evidence="1 9">May be involved in recombinational repair of damaged DNA.</text>
</comment>
<evidence type="ECO:0000256" key="7">
    <source>
        <dbReference type="ARBA" id="ARBA00023204"/>
    </source>
</evidence>
<evidence type="ECO:0000256" key="4">
    <source>
        <dbReference type="ARBA" id="ARBA00022741"/>
    </source>
</evidence>
<dbReference type="PANTHER" id="PTHR11059:SF0">
    <property type="entry name" value="DNA REPAIR PROTEIN RECN"/>
    <property type="match status" value="1"/>
</dbReference>
<dbReference type="AlphaFoldDB" id="A0A557RF88"/>
<dbReference type="PANTHER" id="PTHR11059">
    <property type="entry name" value="DNA REPAIR PROTEIN RECN"/>
    <property type="match status" value="1"/>
</dbReference>
<dbReference type="InterPro" id="IPR003395">
    <property type="entry name" value="RecF/RecN/SMC_N"/>
</dbReference>
<evidence type="ECO:0000256" key="1">
    <source>
        <dbReference type="ARBA" id="ARBA00003618"/>
    </source>
</evidence>
<dbReference type="SUPFAM" id="SSF52540">
    <property type="entry name" value="P-loop containing nucleoside triphosphate hydrolases"/>
    <property type="match status" value="1"/>
</dbReference>
<accession>A0A557RF88</accession>
<dbReference type="GO" id="GO:0006281">
    <property type="term" value="P:DNA repair"/>
    <property type="evidence" value="ECO:0007669"/>
    <property type="project" value="UniProtKB-KW"/>
</dbReference>
<evidence type="ECO:0000256" key="8">
    <source>
        <dbReference type="ARBA" id="ARBA00033408"/>
    </source>
</evidence>
<dbReference type="Proteomes" id="UP000316688">
    <property type="component" value="Unassembled WGS sequence"/>
</dbReference>
<organism evidence="11 12">
    <name type="scientific">Spiribacter aquaticus</name>
    <dbReference type="NCBI Taxonomy" id="1935996"/>
    <lineage>
        <taxon>Bacteria</taxon>
        <taxon>Pseudomonadati</taxon>
        <taxon>Pseudomonadota</taxon>
        <taxon>Gammaproteobacteria</taxon>
        <taxon>Chromatiales</taxon>
        <taxon>Ectothiorhodospiraceae</taxon>
        <taxon>Spiribacter</taxon>
    </lineage>
</organism>
<dbReference type="EMBL" id="VMKP01000004">
    <property type="protein sequence ID" value="TVO63803.1"/>
    <property type="molecule type" value="Genomic_DNA"/>
</dbReference>
<dbReference type="GO" id="GO:0043590">
    <property type="term" value="C:bacterial nucleoid"/>
    <property type="evidence" value="ECO:0007669"/>
    <property type="project" value="TreeGrafter"/>
</dbReference>
<dbReference type="RefSeq" id="WP_144348326.1">
    <property type="nucleotide sequence ID" value="NZ_VMKP01000004.1"/>
</dbReference>
<dbReference type="InterPro" id="IPR027417">
    <property type="entry name" value="P-loop_NTPase"/>
</dbReference>
<evidence type="ECO:0000256" key="6">
    <source>
        <dbReference type="ARBA" id="ARBA00022840"/>
    </source>
</evidence>
<dbReference type="FunFam" id="3.40.50.300:FF:000319">
    <property type="entry name" value="DNA repair protein RecN"/>
    <property type="match status" value="1"/>
</dbReference>
<dbReference type="CDD" id="cd03241">
    <property type="entry name" value="ABC_RecN"/>
    <property type="match status" value="2"/>
</dbReference>
<evidence type="ECO:0000259" key="10">
    <source>
        <dbReference type="Pfam" id="PF02463"/>
    </source>
</evidence>